<reference evidence="2" key="1">
    <citation type="journal article" date="2019" name="Int. J. Syst. Evol. Microbiol.">
        <title>The Global Catalogue of Microorganisms (GCM) 10K type strain sequencing project: providing services to taxonomists for standard genome sequencing and annotation.</title>
        <authorList>
            <consortium name="The Broad Institute Genomics Platform"/>
            <consortium name="The Broad Institute Genome Sequencing Center for Infectious Disease"/>
            <person name="Wu L."/>
            <person name="Ma J."/>
        </authorList>
    </citation>
    <scope>NUCLEOTIDE SEQUENCE [LARGE SCALE GENOMIC DNA]</scope>
    <source>
        <strain evidence="2">CCM 8689</strain>
    </source>
</reference>
<comment type="caution">
    <text evidence="1">The sequence shown here is derived from an EMBL/GenBank/DDBJ whole genome shotgun (WGS) entry which is preliminary data.</text>
</comment>
<sequence>MWWQYDNWYCIYNLVKNKVAN</sequence>
<protein>
    <submittedName>
        <fullName evidence="1">Uncharacterized protein</fullName>
    </submittedName>
</protein>
<keyword evidence="2" id="KW-1185">Reference proteome</keyword>
<proteinExistence type="predicted"/>
<dbReference type="EMBL" id="JBHSBY010000018">
    <property type="protein sequence ID" value="MFC4195620.1"/>
    <property type="molecule type" value="Genomic_DNA"/>
</dbReference>
<dbReference type="Proteomes" id="UP001595792">
    <property type="component" value="Unassembled WGS sequence"/>
</dbReference>
<evidence type="ECO:0000313" key="2">
    <source>
        <dbReference type="Proteomes" id="UP001595792"/>
    </source>
</evidence>
<accession>A0ABV8NFA2</accession>
<organism evidence="1 2">
    <name type="scientific">Pedobacter jamesrossensis</name>
    <dbReference type="NCBI Taxonomy" id="1908238"/>
    <lineage>
        <taxon>Bacteria</taxon>
        <taxon>Pseudomonadati</taxon>
        <taxon>Bacteroidota</taxon>
        <taxon>Sphingobacteriia</taxon>
        <taxon>Sphingobacteriales</taxon>
        <taxon>Sphingobacteriaceae</taxon>
        <taxon>Pedobacter</taxon>
    </lineage>
</organism>
<name>A0ABV8NFA2_9SPHI</name>
<dbReference type="RefSeq" id="WP_378958956.1">
    <property type="nucleotide sequence ID" value="NZ_JBHRXC010000016.1"/>
</dbReference>
<gene>
    <name evidence="1" type="ORF">ACFOUY_02795</name>
</gene>
<evidence type="ECO:0000313" key="1">
    <source>
        <dbReference type="EMBL" id="MFC4195620.1"/>
    </source>
</evidence>